<evidence type="ECO:0000313" key="1">
    <source>
        <dbReference type="EMBL" id="SEP52425.1"/>
    </source>
</evidence>
<protein>
    <submittedName>
        <fullName evidence="1">Uncharacterized protein</fullName>
    </submittedName>
</protein>
<dbReference type="AlphaFoldDB" id="A0A1H8YJT5"/>
<gene>
    <name evidence="1" type="ORF">SAMN04489732_12088</name>
</gene>
<name>A0A1H8YJT5_9PSEU</name>
<reference evidence="2" key="1">
    <citation type="submission" date="2016-10" db="EMBL/GenBank/DDBJ databases">
        <authorList>
            <person name="Varghese N."/>
            <person name="Submissions S."/>
        </authorList>
    </citation>
    <scope>NUCLEOTIDE SEQUENCE [LARGE SCALE GENOMIC DNA]</scope>
    <source>
        <strain evidence="2">DSM 44993</strain>
    </source>
</reference>
<organism evidence="1 2">
    <name type="scientific">Amycolatopsis saalfeldensis</name>
    <dbReference type="NCBI Taxonomy" id="394193"/>
    <lineage>
        <taxon>Bacteria</taxon>
        <taxon>Bacillati</taxon>
        <taxon>Actinomycetota</taxon>
        <taxon>Actinomycetes</taxon>
        <taxon>Pseudonocardiales</taxon>
        <taxon>Pseudonocardiaceae</taxon>
        <taxon>Amycolatopsis</taxon>
    </lineage>
</organism>
<proteinExistence type="predicted"/>
<keyword evidence="2" id="KW-1185">Reference proteome</keyword>
<accession>A0A1H8YJT5</accession>
<dbReference type="Proteomes" id="UP000198582">
    <property type="component" value="Unassembled WGS sequence"/>
</dbReference>
<evidence type="ECO:0000313" key="2">
    <source>
        <dbReference type="Proteomes" id="UP000198582"/>
    </source>
</evidence>
<sequence length="126" mass="14298">MAEFRRIAEEYGTGRVPKTEATALRDRLREVADDGADVFGRLRLLAAPAVVDAAEAVINATDRYQGVLLRGSSTEDDMTRMQRSLKTAVDAMRVDVNPDEPATIARRMRGWLRRPSRLRRVDERRE</sequence>
<dbReference type="EMBL" id="FOEF01000020">
    <property type="protein sequence ID" value="SEP52425.1"/>
    <property type="molecule type" value="Genomic_DNA"/>
</dbReference>